<accession>A0A8T3CA09</accession>
<dbReference type="EMBL" id="JAGYWB010000001">
    <property type="protein sequence ID" value="KAI0531434.1"/>
    <property type="molecule type" value="Genomic_DNA"/>
</dbReference>
<protein>
    <submittedName>
        <fullName evidence="2">Uncharacterized protein</fullName>
    </submittedName>
</protein>
<proteinExistence type="predicted"/>
<keyword evidence="1" id="KW-1133">Transmembrane helix</keyword>
<dbReference type="Proteomes" id="UP000829196">
    <property type="component" value="Unassembled WGS sequence"/>
</dbReference>
<dbReference type="AlphaFoldDB" id="A0A8T3CA09"/>
<keyword evidence="1" id="KW-0472">Membrane</keyword>
<sequence>MTHYTFSDRRFLSFPAINPCSAVSSSALLADLSVIAADINFIRQTGNFGPHRRAAREAFRYSAIIVAFIDDFRQFSTSLTRSFVLGHYDLHVTLQKLRLLLADCGRGGARLWILLNANRIAGEFCVLLRSVSIALEFIPIVVANICRRVSSFFCPKAADRSGPQARGKGRRKQLRATEIFLPLFYHNVPNKDFITFYTVKQQCHRPKRALILLLISFCMILFSLVN</sequence>
<comment type="caution">
    <text evidence="2">The sequence shown here is derived from an EMBL/GenBank/DDBJ whole genome shotgun (WGS) entry which is preliminary data.</text>
</comment>
<reference evidence="2" key="1">
    <citation type="journal article" date="2022" name="Front. Genet.">
        <title>Chromosome-Scale Assembly of the Dendrobium nobile Genome Provides Insights Into the Molecular Mechanism of the Biosynthesis of the Medicinal Active Ingredient of Dendrobium.</title>
        <authorList>
            <person name="Xu Q."/>
            <person name="Niu S.-C."/>
            <person name="Li K.-L."/>
            <person name="Zheng P.-J."/>
            <person name="Zhang X.-J."/>
            <person name="Jia Y."/>
            <person name="Liu Y."/>
            <person name="Niu Y.-X."/>
            <person name="Yu L.-H."/>
            <person name="Chen D.-F."/>
            <person name="Zhang G.-Q."/>
        </authorList>
    </citation>
    <scope>NUCLEOTIDE SEQUENCE</scope>
    <source>
        <tissue evidence="2">Leaf</tissue>
    </source>
</reference>
<feature type="transmembrane region" description="Helical" evidence="1">
    <location>
        <begin position="209"/>
        <end position="225"/>
    </location>
</feature>
<organism evidence="2 3">
    <name type="scientific">Dendrobium nobile</name>
    <name type="common">Orchid</name>
    <dbReference type="NCBI Taxonomy" id="94219"/>
    <lineage>
        <taxon>Eukaryota</taxon>
        <taxon>Viridiplantae</taxon>
        <taxon>Streptophyta</taxon>
        <taxon>Embryophyta</taxon>
        <taxon>Tracheophyta</taxon>
        <taxon>Spermatophyta</taxon>
        <taxon>Magnoliopsida</taxon>
        <taxon>Liliopsida</taxon>
        <taxon>Asparagales</taxon>
        <taxon>Orchidaceae</taxon>
        <taxon>Epidendroideae</taxon>
        <taxon>Malaxideae</taxon>
        <taxon>Dendrobiinae</taxon>
        <taxon>Dendrobium</taxon>
    </lineage>
</organism>
<name>A0A8T3CA09_DENNO</name>
<evidence type="ECO:0000313" key="2">
    <source>
        <dbReference type="EMBL" id="KAI0531434.1"/>
    </source>
</evidence>
<evidence type="ECO:0000256" key="1">
    <source>
        <dbReference type="SAM" id="Phobius"/>
    </source>
</evidence>
<keyword evidence="1" id="KW-0812">Transmembrane</keyword>
<gene>
    <name evidence="2" type="ORF">KFK09_000989</name>
</gene>
<keyword evidence="3" id="KW-1185">Reference proteome</keyword>
<evidence type="ECO:0000313" key="3">
    <source>
        <dbReference type="Proteomes" id="UP000829196"/>
    </source>
</evidence>